<name>A0A1A9UWW6_GLOAU</name>
<evidence type="ECO:0000313" key="1">
    <source>
        <dbReference type="EnsemblMetazoa" id="GAUT018466-PA"/>
    </source>
</evidence>
<accession>A0A1A9UWW6</accession>
<dbReference type="EnsemblMetazoa" id="GAUT018466-RA">
    <property type="protein sequence ID" value="GAUT018466-PA"/>
    <property type="gene ID" value="GAUT018466"/>
</dbReference>
<dbReference type="Proteomes" id="UP000078200">
    <property type="component" value="Unassembled WGS sequence"/>
</dbReference>
<protein>
    <submittedName>
        <fullName evidence="1">Uncharacterized protein</fullName>
    </submittedName>
</protein>
<keyword evidence="2" id="KW-1185">Reference proteome</keyword>
<organism evidence="1 2">
    <name type="scientific">Glossina austeni</name>
    <name type="common">Savannah tsetse fly</name>
    <dbReference type="NCBI Taxonomy" id="7395"/>
    <lineage>
        <taxon>Eukaryota</taxon>
        <taxon>Metazoa</taxon>
        <taxon>Ecdysozoa</taxon>
        <taxon>Arthropoda</taxon>
        <taxon>Hexapoda</taxon>
        <taxon>Insecta</taxon>
        <taxon>Pterygota</taxon>
        <taxon>Neoptera</taxon>
        <taxon>Endopterygota</taxon>
        <taxon>Diptera</taxon>
        <taxon>Brachycera</taxon>
        <taxon>Muscomorpha</taxon>
        <taxon>Hippoboscoidea</taxon>
        <taxon>Glossinidae</taxon>
        <taxon>Glossina</taxon>
    </lineage>
</organism>
<proteinExistence type="predicted"/>
<evidence type="ECO:0000313" key="2">
    <source>
        <dbReference type="Proteomes" id="UP000078200"/>
    </source>
</evidence>
<reference evidence="1" key="1">
    <citation type="submission" date="2020-05" db="UniProtKB">
        <authorList>
            <consortium name="EnsemblMetazoa"/>
        </authorList>
    </citation>
    <scope>IDENTIFICATION</scope>
    <source>
        <strain evidence="1">TTRI</strain>
    </source>
</reference>
<dbReference type="AlphaFoldDB" id="A0A1A9UWW6"/>
<sequence>MLNSTNVVIFSLQQKRVGTSGTGRTTLVDYIWYARELRLARTAVRMTDQLQEYINRRIVTSDEDFLGFDNTDKANEHFVPAIEEVAAGLKRERIRELELEEDETGKNRSRKC</sequence>
<dbReference type="VEuPathDB" id="VectorBase:GAUT018466"/>